<evidence type="ECO:0000256" key="5">
    <source>
        <dbReference type="ARBA" id="ARBA00022553"/>
    </source>
</evidence>
<evidence type="ECO:0000256" key="15">
    <source>
        <dbReference type="SAM" id="Phobius"/>
    </source>
</evidence>
<evidence type="ECO:0000313" key="18">
    <source>
        <dbReference type="Proteomes" id="UP000009173"/>
    </source>
</evidence>
<dbReference type="PRINTS" id="PR00344">
    <property type="entry name" value="BCTRLSENSOR"/>
</dbReference>
<evidence type="ECO:0000256" key="13">
    <source>
        <dbReference type="ARBA" id="ARBA00023136"/>
    </source>
</evidence>
<evidence type="ECO:0000256" key="12">
    <source>
        <dbReference type="ARBA" id="ARBA00023012"/>
    </source>
</evidence>
<dbReference type="KEGG" id="dvl:Dvul_2828"/>
<keyword evidence="9 17" id="KW-0418">Kinase</keyword>
<dbReference type="PANTHER" id="PTHR43065">
    <property type="entry name" value="SENSOR HISTIDINE KINASE"/>
    <property type="match status" value="1"/>
</dbReference>
<keyword evidence="14" id="KW-0175">Coiled coil</keyword>
<dbReference type="PROSITE" id="PS50109">
    <property type="entry name" value="HIS_KIN"/>
    <property type="match status" value="1"/>
</dbReference>
<evidence type="ECO:0000256" key="8">
    <source>
        <dbReference type="ARBA" id="ARBA00022741"/>
    </source>
</evidence>
<dbReference type="HOGENOM" id="CLU_023166_1_0_7"/>
<evidence type="ECO:0000256" key="14">
    <source>
        <dbReference type="SAM" id="Coils"/>
    </source>
</evidence>
<organism evidence="17 18">
    <name type="scientific">Nitratidesulfovibrio vulgaris (strain DP4)</name>
    <name type="common">Desulfovibrio vulgaris</name>
    <dbReference type="NCBI Taxonomy" id="391774"/>
    <lineage>
        <taxon>Bacteria</taxon>
        <taxon>Pseudomonadati</taxon>
        <taxon>Thermodesulfobacteriota</taxon>
        <taxon>Desulfovibrionia</taxon>
        <taxon>Desulfovibrionales</taxon>
        <taxon>Desulfovibrionaceae</taxon>
        <taxon>Nitratidesulfovibrio</taxon>
    </lineage>
</organism>
<evidence type="ECO:0000256" key="9">
    <source>
        <dbReference type="ARBA" id="ARBA00022777"/>
    </source>
</evidence>
<comment type="subcellular location">
    <subcellularLocation>
        <location evidence="2">Cell membrane</location>
        <topology evidence="2">Multi-pass membrane protein</topology>
    </subcellularLocation>
</comment>
<dbReference type="InterPro" id="IPR003594">
    <property type="entry name" value="HATPase_dom"/>
</dbReference>
<keyword evidence="12" id="KW-0902">Two-component regulatory system</keyword>
<dbReference type="InterPro" id="IPR005467">
    <property type="entry name" value="His_kinase_dom"/>
</dbReference>
<dbReference type="SUPFAM" id="SSF47384">
    <property type="entry name" value="Homodimeric domain of signal transducing histidine kinase"/>
    <property type="match status" value="1"/>
</dbReference>
<dbReference type="CDD" id="cd00082">
    <property type="entry name" value="HisKA"/>
    <property type="match status" value="1"/>
</dbReference>
<feature type="domain" description="Histidine kinase" evidence="16">
    <location>
        <begin position="356"/>
        <end position="574"/>
    </location>
</feature>
<dbReference type="GO" id="GO:0005886">
    <property type="term" value="C:plasma membrane"/>
    <property type="evidence" value="ECO:0007669"/>
    <property type="project" value="UniProtKB-SubCell"/>
</dbReference>
<keyword evidence="8" id="KW-0547">Nucleotide-binding</keyword>
<keyword evidence="13 15" id="KW-0472">Membrane</keyword>
<dbReference type="GO" id="GO:0005524">
    <property type="term" value="F:ATP binding"/>
    <property type="evidence" value="ECO:0007669"/>
    <property type="project" value="UniProtKB-KW"/>
</dbReference>
<dbReference type="GO" id="GO:0000155">
    <property type="term" value="F:phosphorelay sensor kinase activity"/>
    <property type="evidence" value="ECO:0007669"/>
    <property type="project" value="InterPro"/>
</dbReference>
<dbReference type="EC" id="2.7.13.3" evidence="3"/>
<dbReference type="EMBL" id="CP000527">
    <property type="protein sequence ID" value="ABM29839.1"/>
    <property type="molecule type" value="Genomic_DNA"/>
</dbReference>
<dbReference type="Pfam" id="PF02518">
    <property type="entry name" value="HATPase_c"/>
    <property type="match status" value="1"/>
</dbReference>
<comment type="catalytic activity">
    <reaction evidence="1">
        <text>ATP + protein L-histidine = ADP + protein N-phospho-L-histidine.</text>
        <dbReference type="EC" id="2.7.13.3"/>
    </reaction>
</comment>
<keyword evidence="10" id="KW-0067">ATP-binding</keyword>
<accession>A0A0H3ABZ5</accession>
<dbReference type="SUPFAM" id="SSF55874">
    <property type="entry name" value="ATPase domain of HSP90 chaperone/DNA topoisomerase II/histidine kinase"/>
    <property type="match status" value="1"/>
</dbReference>
<dbReference type="InterPro" id="IPR033479">
    <property type="entry name" value="dCache_1"/>
</dbReference>
<evidence type="ECO:0000256" key="3">
    <source>
        <dbReference type="ARBA" id="ARBA00012438"/>
    </source>
</evidence>
<evidence type="ECO:0000313" key="17">
    <source>
        <dbReference type="EMBL" id="ABM29839.1"/>
    </source>
</evidence>
<sequence>MSCAISRKRAAGVAMHAETAGAPRHRRTAVNRTIYAAILVASVMPIAIILGVMQVHLESTYSAIVRRGLREIADRHSQKVDDFLHERLASVQTLAMSQGALLLDPAQLASHLETLQRVHKGVYVDMGLVDAKGIQQVYAGPLDLRMADYSGKEWFREAVLRDSFISDVFMGIRQAPHFIVTTKVVLNGQPWILRSTIDFASFVSLVEDIRVGATGVACIINRQGEFQTAGNRHPLPEGTALAAQARRLFGPGFTARPTERVFEDGGNLYAMSLLKHGDWVLVVQEQREEALAALADAKQTLFAVLVLVSIGVIVGGVLLAWRIMDRLDEMEREMAALNAQVVEAGKLGALGEMAAGIAHEINNPVAIMMEEAGWIEDILADLGEGNPAAPEIARSAAQIRSQGKRCRDITHKLLSFARKSDRDLQRLDLNHLIRELVGLCDQRAASAGVTVSLALVDQLPAVLASPSEMQQVFLNLFNNAFDAMEGSGGALRVTSGVAAGNMVFVTVADTGPGIPEAILQRIYDPFFTTKPVGKGTGLGLSICYGIVKKLGGELRVNSLTGVGTSFQVLLPRAGEGIQAVERHD</sequence>
<evidence type="ECO:0000256" key="4">
    <source>
        <dbReference type="ARBA" id="ARBA00022475"/>
    </source>
</evidence>
<evidence type="ECO:0000256" key="10">
    <source>
        <dbReference type="ARBA" id="ARBA00022840"/>
    </source>
</evidence>
<proteinExistence type="predicted"/>
<keyword evidence="11 15" id="KW-1133">Transmembrane helix</keyword>
<dbReference type="Gene3D" id="3.30.565.10">
    <property type="entry name" value="Histidine kinase-like ATPase, C-terminal domain"/>
    <property type="match status" value="1"/>
</dbReference>
<dbReference type="InterPro" id="IPR004358">
    <property type="entry name" value="Sig_transdc_His_kin-like_C"/>
</dbReference>
<evidence type="ECO:0000256" key="1">
    <source>
        <dbReference type="ARBA" id="ARBA00000085"/>
    </source>
</evidence>
<evidence type="ECO:0000256" key="11">
    <source>
        <dbReference type="ARBA" id="ARBA00022989"/>
    </source>
</evidence>
<dbReference type="Pfam" id="PF00512">
    <property type="entry name" value="HisKA"/>
    <property type="match status" value="1"/>
</dbReference>
<feature type="coiled-coil region" evidence="14">
    <location>
        <begin position="320"/>
        <end position="347"/>
    </location>
</feature>
<keyword evidence="6" id="KW-0808">Transferase</keyword>
<protein>
    <recommendedName>
        <fullName evidence="3">histidine kinase</fullName>
        <ecNumber evidence="3">2.7.13.3</ecNumber>
    </recommendedName>
</protein>
<dbReference type="InterPro" id="IPR036097">
    <property type="entry name" value="HisK_dim/P_sf"/>
</dbReference>
<dbReference type="PANTHER" id="PTHR43065:SF46">
    <property type="entry name" value="C4-DICARBOXYLATE TRANSPORT SENSOR PROTEIN DCTB"/>
    <property type="match status" value="1"/>
</dbReference>
<evidence type="ECO:0000256" key="2">
    <source>
        <dbReference type="ARBA" id="ARBA00004651"/>
    </source>
</evidence>
<gene>
    <name evidence="17" type="ordered locus">Dvul_2828</name>
</gene>
<dbReference type="InterPro" id="IPR036890">
    <property type="entry name" value="HATPase_C_sf"/>
</dbReference>
<dbReference type="Proteomes" id="UP000009173">
    <property type="component" value="Chromosome"/>
</dbReference>
<dbReference type="Pfam" id="PF02743">
    <property type="entry name" value="dCache_1"/>
    <property type="match status" value="1"/>
</dbReference>
<feature type="transmembrane region" description="Helical" evidence="15">
    <location>
        <begin position="301"/>
        <end position="324"/>
    </location>
</feature>
<keyword evidence="7 15" id="KW-0812">Transmembrane</keyword>
<evidence type="ECO:0000256" key="6">
    <source>
        <dbReference type="ARBA" id="ARBA00022679"/>
    </source>
</evidence>
<feature type="transmembrane region" description="Helical" evidence="15">
    <location>
        <begin position="34"/>
        <end position="57"/>
    </location>
</feature>
<keyword evidence="4" id="KW-1003">Cell membrane</keyword>
<dbReference type="SMART" id="SM00387">
    <property type="entry name" value="HATPase_c"/>
    <property type="match status" value="1"/>
</dbReference>
<dbReference type="InterPro" id="IPR003661">
    <property type="entry name" value="HisK_dim/P_dom"/>
</dbReference>
<reference evidence="18" key="1">
    <citation type="journal article" date="2009" name="Environ. Microbiol.">
        <title>Contribution of mobile genetic elements to Desulfovibrio vulgaris genome plasticity.</title>
        <authorList>
            <person name="Walker C.B."/>
            <person name="Stolyar S."/>
            <person name="Chivian D."/>
            <person name="Pinel N."/>
            <person name="Gabster J.A."/>
            <person name="Dehal P.S."/>
            <person name="He Z."/>
            <person name="Yang Z.K."/>
            <person name="Yen H.C."/>
            <person name="Zhou J."/>
            <person name="Wall J.D."/>
            <person name="Hazen T.C."/>
            <person name="Arkin A.P."/>
            <person name="Stahl D.A."/>
        </authorList>
    </citation>
    <scope>NUCLEOTIDE SEQUENCE [LARGE SCALE GENOMIC DNA]</scope>
    <source>
        <strain evidence="18">DP4</strain>
    </source>
</reference>
<evidence type="ECO:0000256" key="7">
    <source>
        <dbReference type="ARBA" id="ARBA00022692"/>
    </source>
</evidence>
<dbReference type="SMART" id="SM00388">
    <property type="entry name" value="HisKA"/>
    <property type="match status" value="1"/>
</dbReference>
<dbReference type="AlphaFoldDB" id="A0A0H3ABZ5"/>
<evidence type="ECO:0000259" key="16">
    <source>
        <dbReference type="PROSITE" id="PS50109"/>
    </source>
</evidence>
<dbReference type="Gene3D" id="1.10.287.130">
    <property type="match status" value="1"/>
</dbReference>
<keyword evidence="5" id="KW-0597">Phosphoprotein</keyword>
<name>A0A0H3ABZ5_NITV4</name>